<protein>
    <submittedName>
        <fullName evidence="1">Uncharacterized protein</fullName>
    </submittedName>
</protein>
<reference evidence="1" key="1">
    <citation type="submission" date="2023-08" db="EMBL/GenBank/DDBJ databases">
        <title>Chromosome-level Genome Assembly of mud carp (Cirrhinus molitorella).</title>
        <authorList>
            <person name="Liu H."/>
        </authorList>
    </citation>
    <scope>NUCLEOTIDE SEQUENCE</scope>
    <source>
        <strain evidence="1">Prfri</strain>
        <tissue evidence="1">Muscle</tissue>
    </source>
</reference>
<dbReference type="Proteomes" id="UP001187343">
    <property type="component" value="Unassembled WGS sequence"/>
</dbReference>
<accession>A0AA88QKX5</accession>
<keyword evidence="2" id="KW-1185">Reference proteome</keyword>
<evidence type="ECO:0000313" key="1">
    <source>
        <dbReference type="EMBL" id="KAK2916565.1"/>
    </source>
</evidence>
<organism evidence="1 2">
    <name type="scientific">Cirrhinus molitorella</name>
    <name type="common">mud carp</name>
    <dbReference type="NCBI Taxonomy" id="172907"/>
    <lineage>
        <taxon>Eukaryota</taxon>
        <taxon>Metazoa</taxon>
        <taxon>Chordata</taxon>
        <taxon>Craniata</taxon>
        <taxon>Vertebrata</taxon>
        <taxon>Euteleostomi</taxon>
        <taxon>Actinopterygii</taxon>
        <taxon>Neopterygii</taxon>
        <taxon>Teleostei</taxon>
        <taxon>Ostariophysi</taxon>
        <taxon>Cypriniformes</taxon>
        <taxon>Cyprinidae</taxon>
        <taxon>Labeoninae</taxon>
        <taxon>Labeonini</taxon>
        <taxon>Cirrhinus</taxon>
    </lineage>
</organism>
<comment type="caution">
    <text evidence="1">The sequence shown here is derived from an EMBL/GenBank/DDBJ whole genome shotgun (WGS) entry which is preliminary data.</text>
</comment>
<name>A0AA88QKX5_9TELE</name>
<proteinExistence type="predicted"/>
<dbReference type="EMBL" id="JAUYZG010000001">
    <property type="protein sequence ID" value="KAK2916565.1"/>
    <property type="molecule type" value="Genomic_DNA"/>
</dbReference>
<evidence type="ECO:0000313" key="2">
    <source>
        <dbReference type="Proteomes" id="UP001187343"/>
    </source>
</evidence>
<gene>
    <name evidence="1" type="ORF">Q8A67_000939</name>
</gene>
<sequence length="72" mass="7905">MAKKGDNAEKLLLFGVDGTGVRLAPPRSALIGLQISRTLTRGNLNFTQKGIWGEPLITFFEEIISYGSDQRP</sequence>
<dbReference type="AlphaFoldDB" id="A0AA88QKX5"/>